<feature type="compositionally biased region" description="Basic and acidic residues" evidence="1">
    <location>
        <begin position="388"/>
        <end position="399"/>
    </location>
</feature>
<feature type="region of interest" description="Disordered" evidence="1">
    <location>
        <begin position="308"/>
        <end position="328"/>
    </location>
</feature>
<dbReference type="PANTHER" id="PTHR38530">
    <property type="entry name" value="OS06G0468300 PROTEIN"/>
    <property type="match status" value="1"/>
</dbReference>
<dbReference type="AlphaFoldDB" id="A0A2P2QN49"/>
<accession>A0A2P2QN49</accession>
<protein>
    <submittedName>
        <fullName evidence="2">Uncharacterized protein LOC107421509</fullName>
    </submittedName>
</protein>
<feature type="region of interest" description="Disordered" evidence="1">
    <location>
        <begin position="379"/>
        <end position="399"/>
    </location>
</feature>
<evidence type="ECO:0000256" key="1">
    <source>
        <dbReference type="SAM" id="MobiDB-lite"/>
    </source>
</evidence>
<name>A0A2P2QN49_RHIMU</name>
<proteinExistence type="predicted"/>
<organism evidence="2">
    <name type="scientific">Rhizophora mucronata</name>
    <name type="common">Asiatic mangrove</name>
    <dbReference type="NCBI Taxonomy" id="61149"/>
    <lineage>
        <taxon>Eukaryota</taxon>
        <taxon>Viridiplantae</taxon>
        <taxon>Streptophyta</taxon>
        <taxon>Embryophyta</taxon>
        <taxon>Tracheophyta</taxon>
        <taxon>Spermatophyta</taxon>
        <taxon>Magnoliopsida</taxon>
        <taxon>eudicotyledons</taxon>
        <taxon>Gunneridae</taxon>
        <taxon>Pentapetalae</taxon>
        <taxon>rosids</taxon>
        <taxon>fabids</taxon>
        <taxon>Malpighiales</taxon>
        <taxon>Rhizophoraceae</taxon>
        <taxon>Rhizophora</taxon>
    </lineage>
</organism>
<sequence>MELNRRQTPATTSTADSNDPPRRPPSQNCLQPRRMSSKRTRDLPDLSECHSCRFRTDSCSGDDVLLILYSQWRIVLLCDFCCERVESSQICSYCFKEPSGTASCFTCGQCHRIVHESCFSRYRTSPPWSYSSSGSGFSVCVDCWLPVTVARKRGLLVRRSMRKGKDASALGDSNGDCREKDANSLVFKKFDSAFRNNEPRRAVELASNVLNFIADRDVSCDSIKYNTNDVGLDVTGLALQSNRSMDNSSGVLDNLCSVNLDSVSVPKMHVNNHIHKPMIRFTYSTYSRCRSISRKGKVFHDRGENISQPSISIMSSNHDSTTSPDSLKTNGIGGVATGACPKVANGEVQLEEQEESFSCRFTGDQVVDNGMNAASALLSEEDESTAPEDERSNEKRSDRFMMRYSRRKLNERLVLD</sequence>
<dbReference type="EMBL" id="GGEC01087958">
    <property type="protein sequence ID" value="MBX68442.1"/>
    <property type="molecule type" value="Transcribed_RNA"/>
</dbReference>
<reference evidence="2" key="1">
    <citation type="submission" date="2018-02" db="EMBL/GenBank/DDBJ databases">
        <title>Rhizophora mucronata_Transcriptome.</title>
        <authorList>
            <person name="Meera S.P."/>
            <person name="Sreeshan A."/>
            <person name="Augustine A."/>
        </authorList>
    </citation>
    <scope>NUCLEOTIDE SEQUENCE</scope>
    <source>
        <tissue evidence="2">Leaf</tissue>
    </source>
</reference>
<feature type="region of interest" description="Disordered" evidence="1">
    <location>
        <begin position="1"/>
        <end position="42"/>
    </location>
</feature>
<evidence type="ECO:0000313" key="2">
    <source>
        <dbReference type="EMBL" id="MBX68442.1"/>
    </source>
</evidence>
<feature type="compositionally biased region" description="Polar residues" evidence="1">
    <location>
        <begin position="1"/>
        <end position="17"/>
    </location>
</feature>